<dbReference type="AlphaFoldDB" id="F0JCK9"/>
<feature type="short sequence motif" description="'KMSKS' region" evidence="8">
    <location>
        <begin position="230"/>
        <end position="234"/>
    </location>
</feature>
<dbReference type="OrthoDB" id="9804243at2"/>
<comment type="subunit">
    <text evidence="8">Homodimer.</text>
</comment>
<evidence type="ECO:0000256" key="1">
    <source>
        <dbReference type="ARBA" id="ARBA00022598"/>
    </source>
</evidence>
<dbReference type="Gene3D" id="3.10.290.10">
    <property type="entry name" value="RNA-binding S4 domain"/>
    <property type="match status" value="1"/>
</dbReference>
<dbReference type="HAMAP" id="MF_02006">
    <property type="entry name" value="Tyr_tRNA_synth_type1"/>
    <property type="match status" value="1"/>
</dbReference>
<dbReference type="InterPro" id="IPR002305">
    <property type="entry name" value="aa-tRNA-synth_Ic"/>
</dbReference>
<dbReference type="PROSITE" id="PS50889">
    <property type="entry name" value="S4"/>
    <property type="match status" value="1"/>
</dbReference>
<dbReference type="Gene3D" id="3.40.50.620">
    <property type="entry name" value="HUPs"/>
    <property type="match status" value="1"/>
</dbReference>
<organism evidence="11 12">
    <name type="scientific">Pseudodesulfovibrio mercurii</name>
    <dbReference type="NCBI Taxonomy" id="641491"/>
    <lineage>
        <taxon>Bacteria</taxon>
        <taxon>Pseudomonadati</taxon>
        <taxon>Thermodesulfobacteriota</taxon>
        <taxon>Desulfovibrionia</taxon>
        <taxon>Desulfovibrionales</taxon>
        <taxon>Desulfovibrionaceae</taxon>
    </lineage>
</organism>
<dbReference type="SUPFAM" id="SSF55174">
    <property type="entry name" value="Alpha-L RNA-binding motif"/>
    <property type="match status" value="1"/>
</dbReference>
<evidence type="ECO:0000256" key="5">
    <source>
        <dbReference type="ARBA" id="ARBA00022917"/>
    </source>
</evidence>
<dbReference type="GO" id="GO:0004831">
    <property type="term" value="F:tyrosine-tRNA ligase activity"/>
    <property type="evidence" value="ECO:0007669"/>
    <property type="project" value="UniProtKB-UniRule"/>
</dbReference>
<keyword evidence="2 8" id="KW-0547">Nucleotide-binding</keyword>
<dbReference type="GO" id="GO:0003723">
    <property type="term" value="F:RNA binding"/>
    <property type="evidence" value="ECO:0007669"/>
    <property type="project" value="UniProtKB-KW"/>
</dbReference>
<evidence type="ECO:0000256" key="4">
    <source>
        <dbReference type="ARBA" id="ARBA00022884"/>
    </source>
</evidence>
<feature type="domain" description="Tyrosine--tRNA ligase SYY-like C-terminal" evidence="10">
    <location>
        <begin position="344"/>
        <end position="415"/>
    </location>
</feature>
<dbReference type="PANTHER" id="PTHR11766">
    <property type="entry name" value="TYROSYL-TRNA SYNTHETASE"/>
    <property type="match status" value="1"/>
</dbReference>
<feature type="binding site" evidence="8">
    <location>
        <position position="233"/>
    </location>
    <ligand>
        <name>ATP</name>
        <dbReference type="ChEBI" id="CHEBI:30616"/>
    </ligand>
</feature>
<dbReference type="InterPro" id="IPR024107">
    <property type="entry name" value="Tyr-tRNA-ligase_bac_1"/>
</dbReference>
<dbReference type="SUPFAM" id="SSF52374">
    <property type="entry name" value="Nucleotidylyl transferase"/>
    <property type="match status" value="1"/>
</dbReference>
<dbReference type="EC" id="6.1.1.1" evidence="8"/>
<dbReference type="GO" id="GO:0006437">
    <property type="term" value="P:tyrosyl-tRNA aminoacylation"/>
    <property type="evidence" value="ECO:0007669"/>
    <property type="project" value="UniProtKB-UniRule"/>
</dbReference>
<dbReference type="GO" id="GO:0005829">
    <property type="term" value="C:cytosol"/>
    <property type="evidence" value="ECO:0007669"/>
    <property type="project" value="TreeGrafter"/>
</dbReference>
<dbReference type="InterPro" id="IPR014729">
    <property type="entry name" value="Rossmann-like_a/b/a_fold"/>
</dbReference>
<feature type="binding site" evidence="8">
    <location>
        <position position="174"/>
    </location>
    <ligand>
        <name>L-tyrosine</name>
        <dbReference type="ChEBI" id="CHEBI:58315"/>
    </ligand>
</feature>
<dbReference type="EMBL" id="CP003220">
    <property type="protein sequence ID" value="EGB15689.1"/>
    <property type="molecule type" value="Genomic_DNA"/>
</dbReference>
<dbReference type="Pfam" id="PF22421">
    <property type="entry name" value="SYY_C-terminal"/>
    <property type="match status" value="1"/>
</dbReference>
<dbReference type="PROSITE" id="PS00178">
    <property type="entry name" value="AA_TRNA_LIGASE_I"/>
    <property type="match status" value="1"/>
</dbReference>
<dbReference type="CDD" id="cd00165">
    <property type="entry name" value="S4"/>
    <property type="match status" value="1"/>
</dbReference>
<dbReference type="PRINTS" id="PR01040">
    <property type="entry name" value="TRNASYNTHTYR"/>
</dbReference>
<dbReference type="SMR" id="F0JCK9"/>
<keyword evidence="4 9" id="KW-0694">RNA-binding</keyword>
<dbReference type="eggNOG" id="COG0162">
    <property type="taxonomic scope" value="Bacteria"/>
</dbReference>
<evidence type="ECO:0000256" key="8">
    <source>
        <dbReference type="HAMAP-Rule" id="MF_02006"/>
    </source>
</evidence>
<dbReference type="STRING" id="641491.DND132_2486"/>
<evidence type="ECO:0000313" key="12">
    <source>
        <dbReference type="Proteomes" id="UP000007845"/>
    </source>
</evidence>
<comment type="subcellular location">
    <subcellularLocation>
        <location evidence="8">Cytoplasm</location>
    </subcellularLocation>
</comment>
<evidence type="ECO:0000256" key="2">
    <source>
        <dbReference type="ARBA" id="ARBA00022741"/>
    </source>
</evidence>
<keyword evidence="3 8" id="KW-0067">ATP-binding</keyword>
<evidence type="ECO:0000256" key="6">
    <source>
        <dbReference type="ARBA" id="ARBA00023146"/>
    </source>
</evidence>
<dbReference type="NCBIfam" id="TIGR00234">
    <property type="entry name" value="tyrS"/>
    <property type="match status" value="1"/>
</dbReference>
<evidence type="ECO:0000256" key="7">
    <source>
        <dbReference type="ARBA" id="ARBA00048248"/>
    </source>
</evidence>
<dbReference type="RefSeq" id="WP_014323115.1">
    <property type="nucleotide sequence ID" value="NC_016803.1"/>
</dbReference>
<accession>F0JCK9</accession>
<dbReference type="InterPro" id="IPR002307">
    <property type="entry name" value="Tyr-tRNA-ligase"/>
</dbReference>
<dbReference type="Gene3D" id="1.10.240.10">
    <property type="entry name" value="Tyrosyl-Transfer RNA Synthetase"/>
    <property type="match status" value="1"/>
</dbReference>
<comment type="function">
    <text evidence="8">Catalyzes the attachment of tyrosine to tRNA(Tyr) in a two-step reaction: tyrosine is first activated by ATP to form Tyr-AMP and then transferred to the acceptor end of tRNA(Tyr).</text>
</comment>
<dbReference type="InterPro" id="IPR001412">
    <property type="entry name" value="aa-tRNA-synth_I_CS"/>
</dbReference>
<evidence type="ECO:0000256" key="9">
    <source>
        <dbReference type="PROSITE-ProRule" id="PRU00182"/>
    </source>
</evidence>
<dbReference type="HOGENOM" id="CLU_024003_0_3_7"/>
<dbReference type="KEGG" id="ddn:DND132_2486"/>
<keyword evidence="6 8" id="KW-0030">Aminoacyl-tRNA synthetase</keyword>
<feature type="binding site" evidence="8">
    <location>
        <position position="33"/>
    </location>
    <ligand>
        <name>L-tyrosine</name>
        <dbReference type="ChEBI" id="CHEBI:58315"/>
    </ligand>
</feature>
<dbReference type="CDD" id="cd00805">
    <property type="entry name" value="TyrRS_core"/>
    <property type="match status" value="1"/>
</dbReference>
<keyword evidence="5 8" id="KW-0648">Protein biosynthesis</keyword>
<dbReference type="Pfam" id="PF00579">
    <property type="entry name" value="tRNA-synt_1b"/>
    <property type="match status" value="1"/>
</dbReference>
<evidence type="ECO:0000259" key="10">
    <source>
        <dbReference type="Pfam" id="PF22421"/>
    </source>
</evidence>
<protein>
    <recommendedName>
        <fullName evidence="8">Tyrosine--tRNA ligase</fullName>
        <ecNumber evidence="8">6.1.1.1</ecNumber>
    </recommendedName>
    <alternativeName>
        <fullName evidence="8">Tyrosyl-tRNA synthetase</fullName>
        <shortName evidence="8">TyrRS</shortName>
    </alternativeName>
</protein>
<dbReference type="GO" id="GO:0005524">
    <property type="term" value="F:ATP binding"/>
    <property type="evidence" value="ECO:0007669"/>
    <property type="project" value="UniProtKB-UniRule"/>
</dbReference>
<feature type="binding site" evidence="8">
    <location>
        <position position="170"/>
    </location>
    <ligand>
        <name>L-tyrosine</name>
        <dbReference type="ChEBI" id="CHEBI:58315"/>
    </ligand>
</feature>
<dbReference type="PANTHER" id="PTHR11766:SF0">
    <property type="entry name" value="TYROSINE--TRNA LIGASE, MITOCHONDRIAL"/>
    <property type="match status" value="1"/>
</dbReference>
<comment type="catalytic activity">
    <reaction evidence="7 8">
        <text>tRNA(Tyr) + L-tyrosine + ATP = L-tyrosyl-tRNA(Tyr) + AMP + diphosphate + H(+)</text>
        <dbReference type="Rhea" id="RHEA:10220"/>
        <dbReference type="Rhea" id="RHEA-COMP:9706"/>
        <dbReference type="Rhea" id="RHEA-COMP:9707"/>
        <dbReference type="ChEBI" id="CHEBI:15378"/>
        <dbReference type="ChEBI" id="CHEBI:30616"/>
        <dbReference type="ChEBI" id="CHEBI:33019"/>
        <dbReference type="ChEBI" id="CHEBI:58315"/>
        <dbReference type="ChEBI" id="CHEBI:78442"/>
        <dbReference type="ChEBI" id="CHEBI:78536"/>
        <dbReference type="ChEBI" id="CHEBI:456215"/>
        <dbReference type="EC" id="6.1.1.1"/>
    </reaction>
</comment>
<keyword evidence="8" id="KW-0963">Cytoplasm</keyword>
<sequence>MLMNELEWRGNIQDMTDAEGIARFLGTRGNGVYAGFDPTAESLHVGNLLVLTTLVRMQRCGLRPIFLLGGATGMIGDPSGKDVERQLIDTTTVAAQAEMIGGQIEAFVRRNTGTAPVLRNNYHWFKDINTMEFLRDVGKHFSVNAMLNKESVRGRIDREGEGISYTEFSYMLLQSFDFLHLFREEGCRMQIGGSDQWGNITSGIDLIRRAAGGRAFGITLPLLTTASGRKFGKSEGNAVFLNAEKTPVYHFHQFWLNTEDRDAIRFLKLFTFLDRTVIAELEAAVEERPHLREAQRRLADEVTCMVHGRTALDAVVGAAQALFGDGDLRAVDMAALRGAVSAAPSLVLGHGVPTDLCSLLVGLGMAQSRGQARRDAQGGGVYVNNRRVRDAAFVPTDADFLDGEMLIVRKGRKIHGVVSRARAA</sequence>
<feature type="short sequence motif" description="'HIGH' region" evidence="8">
    <location>
        <begin position="38"/>
        <end position="47"/>
    </location>
</feature>
<evidence type="ECO:0000313" key="11">
    <source>
        <dbReference type="EMBL" id="EGB15689.1"/>
    </source>
</evidence>
<dbReference type="InterPro" id="IPR024088">
    <property type="entry name" value="Tyr-tRNA-ligase_bac-type"/>
</dbReference>
<dbReference type="InterPro" id="IPR036986">
    <property type="entry name" value="S4_RNA-bd_sf"/>
</dbReference>
<keyword evidence="12" id="KW-1185">Reference proteome</keyword>
<dbReference type="FunFam" id="1.10.240.10:FF:000001">
    <property type="entry name" value="Tyrosine--tRNA ligase"/>
    <property type="match status" value="1"/>
</dbReference>
<keyword evidence="1 8" id="KW-0436">Ligase</keyword>
<reference evidence="11 12" key="1">
    <citation type="journal article" date="2011" name="J. Bacteriol.">
        <title>Genome sequence of the mercury-methylating strain Desulfovibrio desulfuricans ND132.</title>
        <authorList>
            <person name="Brown S.D."/>
            <person name="Gilmour C.C."/>
            <person name="Kucken A.M."/>
            <person name="Wall J.D."/>
            <person name="Elias D.A."/>
            <person name="Brandt C.C."/>
            <person name="Podar M."/>
            <person name="Chertkov O."/>
            <person name="Held B."/>
            <person name="Bruce D.C."/>
            <person name="Detter J.C."/>
            <person name="Tapia R."/>
            <person name="Han C.S."/>
            <person name="Goodwin L.A."/>
            <person name="Cheng J.F."/>
            <person name="Pitluck S."/>
            <person name="Woyke T."/>
            <person name="Mikhailova N."/>
            <person name="Ivanova N.N."/>
            <person name="Han J."/>
            <person name="Lucas S."/>
            <person name="Lapidus A.L."/>
            <person name="Land M.L."/>
            <person name="Hauser L.J."/>
            <person name="Palumbo A.V."/>
        </authorList>
    </citation>
    <scope>NUCLEOTIDE SEQUENCE [LARGE SCALE GENOMIC DNA]</scope>
    <source>
        <strain evidence="11 12">ND132</strain>
    </source>
</reference>
<gene>
    <name evidence="8" type="primary">tyrS</name>
    <name evidence="11" type="ORF">DND132_2486</name>
</gene>
<name>F0JCK9_9BACT</name>
<dbReference type="InterPro" id="IPR054608">
    <property type="entry name" value="SYY-like_C"/>
</dbReference>
<comment type="similarity">
    <text evidence="8">Belongs to the class-I aminoacyl-tRNA synthetase family. TyrS type 1 subfamily.</text>
</comment>
<dbReference type="Proteomes" id="UP000007845">
    <property type="component" value="Chromosome"/>
</dbReference>
<proteinExistence type="inferred from homology"/>
<evidence type="ECO:0000256" key="3">
    <source>
        <dbReference type="ARBA" id="ARBA00022840"/>
    </source>
</evidence>